<evidence type="ECO:0008006" key="4">
    <source>
        <dbReference type="Google" id="ProtNLM"/>
    </source>
</evidence>
<evidence type="ECO:0000256" key="1">
    <source>
        <dbReference type="SAM" id="Phobius"/>
    </source>
</evidence>
<keyword evidence="1" id="KW-0812">Transmembrane</keyword>
<feature type="transmembrane region" description="Helical" evidence="1">
    <location>
        <begin position="136"/>
        <end position="164"/>
    </location>
</feature>
<dbReference type="RefSeq" id="WP_013289513.1">
    <property type="nucleotide sequence ID" value="NC_014392.1"/>
</dbReference>
<feature type="transmembrane region" description="Helical" evidence="1">
    <location>
        <begin position="256"/>
        <end position="278"/>
    </location>
</feature>
<evidence type="ECO:0000313" key="2">
    <source>
        <dbReference type="EMBL" id="ADL41506.1"/>
    </source>
</evidence>
<keyword evidence="1" id="KW-0472">Membrane</keyword>
<dbReference type="KEGG" id="cob:COB47_0141"/>
<feature type="transmembrane region" description="Helical" evidence="1">
    <location>
        <begin position="170"/>
        <end position="189"/>
    </location>
</feature>
<feature type="transmembrane region" description="Helical" evidence="1">
    <location>
        <begin position="220"/>
        <end position="244"/>
    </location>
</feature>
<gene>
    <name evidence="2" type="ordered locus">COB47_0141</name>
</gene>
<dbReference type="Proteomes" id="UP000000347">
    <property type="component" value="Chromosome"/>
</dbReference>
<reference evidence="2 3" key="1">
    <citation type="journal article" date="2010" name="J. Bacteriol.">
        <title>Complete genome sequence of the cellulolytic thermophile Caldicellulosiruptor obsidiansis OB47T.</title>
        <authorList>
            <person name="Elkins J.G."/>
            <person name="Lochner A."/>
            <person name="Hamilton-Brehm S.D."/>
            <person name="Davenport K.W."/>
            <person name="Podar M."/>
            <person name="Brown S.D."/>
            <person name="Land M.L."/>
            <person name="Hauser L.J."/>
            <person name="Klingeman D.M."/>
            <person name="Raman B."/>
            <person name="Goodwin L.A."/>
            <person name="Tapia R."/>
            <person name="Meincke L.J."/>
            <person name="Detter J.C."/>
            <person name="Bruce D.C."/>
            <person name="Han C.S."/>
            <person name="Palumbo A.V."/>
            <person name="Cottingham R.W."/>
            <person name="Keller M."/>
            <person name="Graham D.E."/>
        </authorList>
    </citation>
    <scope>NUCLEOTIDE SEQUENCE [LARGE SCALE GENOMIC DNA]</scope>
    <source>
        <strain evidence="3">ATCC BAA-2073 / strain OB47</strain>
    </source>
</reference>
<name>D9THE1_CALOO</name>
<protein>
    <recommendedName>
        <fullName evidence="4">Glycerophosphoryl diester phosphodiesterase membrane domain-containing protein</fullName>
    </recommendedName>
</protein>
<accession>D9THE1</accession>
<keyword evidence="3" id="KW-1185">Reference proteome</keyword>
<dbReference type="HOGENOM" id="CLU_899195_0_0_9"/>
<keyword evidence="1" id="KW-1133">Transmembrane helix</keyword>
<dbReference type="EMBL" id="CP002164">
    <property type="protein sequence ID" value="ADL41506.1"/>
    <property type="molecule type" value="Genomic_DNA"/>
</dbReference>
<feature type="transmembrane region" description="Helical" evidence="1">
    <location>
        <begin position="74"/>
        <end position="96"/>
    </location>
</feature>
<sequence>MSLFKDFLKDSFLFTKKYYGYVFGIIALSFIFLLISFVILLIVGILLALIMGVDMSTISLLNDVEVFRFLSSKFVLYLILMVIIFIIWIFLILVFIQYPFMKTFIEITRDRDANKSAFKIFFDTMKEKNFSIALKMIALGFLLALIFGAIFGIGILCIVFGIALKNLVGRILLLIVGVIGILLGIYILLRLMFANMILIDRDTGVVTSIKESARLTKGKVIFVLAVLIYNSLISAVFQIPVYIFDTMFNQNYQYNIFFIVLSLAGFIFYLVAIPYLIVLNYLPYNVLNVHSANIQNGSEKSDDYILG</sequence>
<evidence type="ECO:0000313" key="3">
    <source>
        <dbReference type="Proteomes" id="UP000000347"/>
    </source>
</evidence>
<proteinExistence type="predicted"/>
<organism evidence="2 3">
    <name type="scientific">Caldicellulosiruptor obsidiansis (strain ATCC BAA-2073 / JCM 16842 / OB47)</name>
    <dbReference type="NCBI Taxonomy" id="608506"/>
    <lineage>
        <taxon>Bacteria</taxon>
        <taxon>Bacillati</taxon>
        <taxon>Bacillota</taxon>
        <taxon>Bacillota incertae sedis</taxon>
        <taxon>Caldicellulosiruptorales</taxon>
        <taxon>Caldicellulosiruptoraceae</taxon>
        <taxon>Caldicellulosiruptor</taxon>
    </lineage>
</organism>
<feature type="transmembrane region" description="Helical" evidence="1">
    <location>
        <begin position="21"/>
        <end position="54"/>
    </location>
</feature>
<dbReference type="AlphaFoldDB" id="D9THE1"/>